<sequence>MSKPLVHPSVDSFPELTKKQESDRNSITQQTFLIACFLKLGYTAKLHRTTKKTGGLERFIIDEVSDPEIQSEAETERKKRDKEKNSQQRNKDKSVQSVYYNGIIELLKRRGNLMEIMPTRSSSKSVKRNRVILFNDLTFDDTNVFGTKINEHFQTLLPPSKGKRTENGREFTVDDVLTTITGERSILKLNVQDNTKQYNKYEKNFLEPKVTEPPDVSQKESNLETNIDEAVLTNSASGSNVDESNITQSQESYYNCPVVQGTSFTPQMTCFVDQDGAPITMGYYIYYVNVVPVYFVPQQQDIQENQQCELSPNLMTNNLSESQ</sequence>
<feature type="compositionally biased region" description="Basic and acidic residues" evidence="1">
    <location>
        <begin position="74"/>
        <end position="93"/>
    </location>
</feature>
<dbReference type="AlphaFoldDB" id="A0A0A1UBZ6"/>
<organism evidence="2 3">
    <name type="scientific">Entamoeba invadens IP1</name>
    <dbReference type="NCBI Taxonomy" id="370355"/>
    <lineage>
        <taxon>Eukaryota</taxon>
        <taxon>Amoebozoa</taxon>
        <taxon>Evosea</taxon>
        <taxon>Archamoebae</taxon>
        <taxon>Mastigamoebida</taxon>
        <taxon>Entamoebidae</taxon>
        <taxon>Entamoeba</taxon>
    </lineage>
</organism>
<feature type="region of interest" description="Disordered" evidence="1">
    <location>
        <begin position="1"/>
        <end position="24"/>
    </location>
</feature>
<keyword evidence="3" id="KW-1185">Reference proteome</keyword>
<evidence type="ECO:0000313" key="2">
    <source>
        <dbReference type="EMBL" id="ELP92741.1"/>
    </source>
</evidence>
<dbReference type="GeneID" id="14891614"/>
<evidence type="ECO:0000313" key="3">
    <source>
        <dbReference type="Proteomes" id="UP000014680"/>
    </source>
</evidence>
<feature type="region of interest" description="Disordered" evidence="1">
    <location>
        <begin position="70"/>
        <end position="93"/>
    </location>
</feature>
<proteinExistence type="predicted"/>
<dbReference type="Proteomes" id="UP000014680">
    <property type="component" value="Unassembled WGS sequence"/>
</dbReference>
<name>A0A0A1UBZ6_ENTIV</name>
<protein>
    <submittedName>
        <fullName evidence="2">Uncharacterized protein</fullName>
    </submittedName>
</protein>
<evidence type="ECO:0000256" key="1">
    <source>
        <dbReference type="SAM" id="MobiDB-lite"/>
    </source>
</evidence>
<accession>A0A0A1UBZ6</accession>
<reference evidence="2 3" key="1">
    <citation type="submission" date="2012-10" db="EMBL/GenBank/DDBJ databases">
        <authorList>
            <person name="Zafar N."/>
            <person name="Inman J."/>
            <person name="Hall N."/>
            <person name="Lorenzi H."/>
            <person name="Caler E."/>
        </authorList>
    </citation>
    <scope>NUCLEOTIDE SEQUENCE [LARGE SCALE GENOMIC DNA]</scope>
    <source>
        <strain evidence="2 3">IP1</strain>
    </source>
</reference>
<dbReference type="EMBL" id="KB206332">
    <property type="protein sequence ID" value="ELP92741.1"/>
    <property type="molecule type" value="Genomic_DNA"/>
</dbReference>
<dbReference type="RefSeq" id="XP_004259512.1">
    <property type="nucleotide sequence ID" value="XM_004259464.1"/>
</dbReference>
<dbReference type="VEuPathDB" id="AmoebaDB:EIN_371530"/>
<gene>
    <name evidence="2" type="ORF">EIN_371530</name>
</gene>
<dbReference type="KEGG" id="eiv:EIN_371530"/>